<gene>
    <name evidence="3" type="ORF">H6G06_17865</name>
</gene>
<sequence>MMNSHSVKPESSETAKSSTEELKNTTPSKNLFVRHPWLWFVGLLGLPLIVGIFSYYQLIYTGYVPKIEPEKPIEVVREEVNTKLPNNSNPTPLWLMLAIALSCASGCLVIYRLLKLPQRV</sequence>
<accession>A0A926WIP2</accession>
<dbReference type="Proteomes" id="UP000662185">
    <property type="component" value="Unassembled WGS sequence"/>
</dbReference>
<evidence type="ECO:0000313" key="4">
    <source>
        <dbReference type="Proteomes" id="UP000662185"/>
    </source>
</evidence>
<organism evidence="3 4">
    <name type="scientific">Anabaena sphaerica FACHB-251</name>
    <dbReference type="NCBI Taxonomy" id="2692883"/>
    <lineage>
        <taxon>Bacteria</taxon>
        <taxon>Bacillati</taxon>
        <taxon>Cyanobacteriota</taxon>
        <taxon>Cyanophyceae</taxon>
        <taxon>Nostocales</taxon>
        <taxon>Nostocaceae</taxon>
        <taxon>Anabaena</taxon>
    </lineage>
</organism>
<keyword evidence="2" id="KW-1133">Transmembrane helix</keyword>
<evidence type="ECO:0000256" key="1">
    <source>
        <dbReference type="SAM" id="MobiDB-lite"/>
    </source>
</evidence>
<name>A0A926WIP2_9NOST</name>
<evidence type="ECO:0000313" key="3">
    <source>
        <dbReference type="EMBL" id="MBD2295291.1"/>
    </source>
</evidence>
<reference evidence="4" key="1">
    <citation type="journal article" date="2020" name="ISME J.">
        <title>Comparative genomics reveals insights into cyanobacterial evolution and habitat adaptation.</title>
        <authorList>
            <person name="Chen M.Y."/>
            <person name="Teng W.K."/>
            <person name="Zhao L."/>
            <person name="Hu C.X."/>
            <person name="Zhou Y.K."/>
            <person name="Han B.P."/>
            <person name="Song L.R."/>
            <person name="Shu W.S."/>
        </authorList>
    </citation>
    <scope>NUCLEOTIDE SEQUENCE [LARGE SCALE GENOMIC DNA]</scope>
    <source>
        <strain evidence="4">FACHB-251</strain>
    </source>
</reference>
<dbReference type="EMBL" id="JACJQU010000011">
    <property type="protein sequence ID" value="MBD2295291.1"/>
    <property type="molecule type" value="Genomic_DNA"/>
</dbReference>
<feature type="transmembrane region" description="Helical" evidence="2">
    <location>
        <begin position="93"/>
        <end position="114"/>
    </location>
</feature>
<keyword evidence="2" id="KW-0812">Transmembrane</keyword>
<keyword evidence="2" id="KW-0472">Membrane</keyword>
<feature type="transmembrane region" description="Helical" evidence="2">
    <location>
        <begin position="37"/>
        <end position="56"/>
    </location>
</feature>
<feature type="region of interest" description="Disordered" evidence="1">
    <location>
        <begin position="1"/>
        <end position="25"/>
    </location>
</feature>
<feature type="compositionally biased region" description="Basic and acidic residues" evidence="1">
    <location>
        <begin position="7"/>
        <end position="23"/>
    </location>
</feature>
<evidence type="ECO:0000256" key="2">
    <source>
        <dbReference type="SAM" id="Phobius"/>
    </source>
</evidence>
<proteinExistence type="predicted"/>
<keyword evidence="4" id="KW-1185">Reference proteome</keyword>
<comment type="caution">
    <text evidence="3">The sequence shown here is derived from an EMBL/GenBank/DDBJ whole genome shotgun (WGS) entry which is preliminary data.</text>
</comment>
<dbReference type="AlphaFoldDB" id="A0A926WIP2"/>
<protein>
    <submittedName>
        <fullName evidence="3">Uncharacterized protein</fullName>
    </submittedName>
</protein>